<dbReference type="Proteomes" id="UP000029084">
    <property type="component" value="Chromosome"/>
</dbReference>
<dbReference type="AlphaFoldDB" id="A0A088E6R7"/>
<dbReference type="GO" id="GO:0016740">
    <property type="term" value="F:transferase activity"/>
    <property type="evidence" value="ECO:0007669"/>
    <property type="project" value="UniProtKB-KW"/>
</dbReference>
<dbReference type="Gene3D" id="3.40.50.880">
    <property type="match status" value="1"/>
</dbReference>
<evidence type="ECO:0000313" key="2">
    <source>
        <dbReference type="EMBL" id="AIM27452.1"/>
    </source>
</evidence>
<organism evidence="2 3">
    <name type="scientific">Metallosphaera sedula</name>
    <dbReference type="NCBI Taxonomy" id="43687"/>
    <lineage>
        <taxon>Archaea</taxon>
        <taxon>Thermoproteota</taxon>
        <taxon>Thermoprotei</taxon>
        <taxon>Sulfolobales</taxon>
        <taxon>Sulfolobaceae</taxon>
        <taxon>Metallosphaera</taxon>
    </lineage>
</organism>
<gene>
    <name evidence="2" type="ORF">HA72_1309</name>
</gene>
<dbReference type="GO" id="GO:0005829">
    <property type="term" value="C:cytosol"/>
    <property type="evidence" value="ECO:0007669"/>
    <property type="project" value="TreeGrafter"/>
</dbReference>
<dbReference type="PROSITE" id="PS51273">
    <property type="entry name" value="GATASE_TYPE_1"/>
    <property type="match status" value="1"/>
</dbReference>
<feature type="domain" description="Glutamine amidotransferase" evidence="1">
    <location>
        <begin position="46"/>
        <end position="182"/>
    </location>
</feature>
<accession>A0A088E6R7</accession>
<dbReference type="SUPFAM" id="SSF52317">
    <property type="entry name" value="Class I glutamine amidotransferase-like"/>
    <property type="match status" value="1"/>
</dbReference>
<reference evidence="2 3" key="1">
    <citation type="journal article" date="2014" name="J. Bacteriol.">
        <title>Role of an Archaeal PitA Transporter in the Copper and Arsenic Resistance of Metallosphaera sedula, an Extreme Thermoacidophile.</title>
        <authorList>
            <person name="McCarthy S."/>
            <person name="Ai C."/>
            <person name="Wheaton G."/>
            <person name="Tevatia R."/>
            <person name="Eckrich V."/>
            <person name="Kelly R."/>
            <person name="Blum P."/>
        </authorList>
    </citation>
    <scope>NUCLEOTIDE SEQUENCE [LARGE SCALE GENOMIC DNA]</scope>
    <source>
        <strain evidence="2 3">CuR1</strain>
    </source>
</reference>
<sequence>MREEDIKPKVLLEIMFLVIQNYPIEGLGTLKQVLDSKGIRTLTVSAEDLTGKEEFEGLIVLGGPMGVYEMEKYPHLRREVDLIQKAIAEDKRVLGICLGAQLLSYALGGKVVKGAFGPELGIGKVKFMGKLANLGEVEVFQWHGDTFSLPEGSELLAYSEKYFQAFSFSHALGLQFHVEVDGKMVEEWIREYGGNQDWVKEVEIRQNSLLRIASYLVEWWLR</sequence>
<evidence type="ECO:0000313" key="3">
    <source>
        <dbReference type="Proteomes" id="UP000029084"/>
    </source>
</evidence>
<dbReference type="OMA" id="SEGCKNQ"/>
<dbReference type="InterPro" id="IPR029062">
    <property type="entry name" value="Class_I_gatase-like"/>
</dbReference>
<dbReference type="InterPro" id="IPR017926">
    <property type="entry name" value="GATASE"/>
</dbReference>
<protein>
    <submittedName>
        <fullName evidence="2">Glutamine amidotransferase class-I</fullName>
    </submittedName>
</protein>
<proteinExistence type="predicted"/>
<evidence type="ECO:0000259" key="1">
    <source>
        <dbReference type="Pfam" id="PF00117"/>
    </source>
</evidence>
<dbReference type="InterPro" id="IPR044992">
    <property type="entry name" value="ChyE-like"/>
</dbReference>
<dbReference type="Pfam" id="PF00117">
    <property type="entry name" value="GATase"/>
    <property type="match status" value="1"/>
</dbReference>
<dbReference type="CDD" id="cd01741">
    <property type="entry name" value="GATase1_1"/>
    <property type="match status" value="1"/>
</dbReference>
<dbReference type="PANTHER" id="PTHR42695">
    <property type="entry name" value="GLUTAMINE AMIDOTRANSFERASE YLR126C-RELATED"/>
    <property type="match status" value="1"/>
</dbReference>
<name>A0A088E6R7_9CREN</name>
<keyword evidence="2" id="KW-0808">Transferase</keyword>
<dbReference type="EMBL" id="CP008822">
    <property type="protein sequence ID" value="AIM27452.1"/>
    <property type="molecule type" value="Genomic_DNA"/>
</dbReference>
<dbReference type="PANTHER" id="PTHR42695:SF5">
    <property type="entry name" value="GLUTAMINE AMIDOTRANSFERASE YLR126C-RELATED"/>
    <property type="match status" value="1"/>
</dbReference>
<keyword evidence="2" id="KW-0315">Glutamine amidotransferase</keyword>